<keyword evidence="6 8" id="KW-0560">Oxidoreductase</keyword>
<dbReference type="EMBL" id="JBHULU010000009">
    <property type="protein sequence ID" value="MFD2513414.1"/>
    <property type="molecule type" value="Genomic_DNA"/>
</dbReference>
<keyword evidence="4 8" id="KW-0554">One-carbon metabolism</keyword>
<dbReference type="EC" id="1.5.1.3" evidence="3 8"/>
<evidence type="ECO:0000259" key="9">
    <source>
        <dbReference type="PROSITE" id="PS51330"/>
    </source>
</evidence>
<evidence type="ECO:0000256" key="2">
    <source>
        <dbReference type="ARBA" id="ARBA00009539"/>
    </source>
</evidence>
<organism evidence="10 11">
    <name type="scientific">Pontibacter locisalis</name>
    <dbReference type="NCBI Taxonomy" id="1719035"/>
    <lineage>
        <taxon>Bacteria</taxon>
        <taxon>Pseudomonadati</taxon>
        <taxon>Bacteroidota</taxon>
        <taxon>Cytophagia</taxon>
        <taxon>Cytophagales</taxon>
        <taxon>Hymenobacteraceae</taxon>
        <taxon>Pontibacter</taxon>
    </lineage>
</organism>
<accession>A0ABW5IJK4</accession>
<keyword evidence="5 8" id="KW-0521">NADP</keyword>
<dbReference type="GO" id="GO:0004146">
    <property type="term" value="F:dihydrofolate reductase activity"/>
    <property type="evidence" value="ECO:0007669"/>
    <property type="project" value="UniProtKB-EC"/>
</dbReference>
<dbReference type="PRINTS" id="PR00070">
    <property type="entry name" value="DHFR"/>
</dbReference>
<comment type="similarity">
    <text evidence="2 8">Belongs to the dihydrofolate reductase family.</text>
</comment>
<dbReference type="Pfam" id="PF00186">
    <property type="entry name" value="DHFR_1"/>
    <property type="match status" value="1"/>
</dbReference>
<evidence type="ECO:0000256" key="8">
    <source>
        <dbReference type="PIRNR" id="PIRNR000194"/>
    </source>
</evidence>
<dbReference type="CDD" id="cd00209">
    <property type="entry name" value="DHFR"/>
    <property type="match status" value="1"/>
</dbReference>
<dbReference type="PANTHER" id="PTHR48069:SF3">
    <property type="entry name" value="DIHYDROFOLATE REDUCTASE"/>
    <property type="match status" value="1"/>
</dbReference>
<sequence length="165" mass="18698">MVSIVVATAENNVIGKDNQLIWHLPADLKHFKKLTIGHPILMGRKTFESIGKPLPGRTSIVITRQKDYEAEGCIVVHSVKEAIERAKQQDNDVCVIGGAEIYKQALPLVDTIELTKVHHTFDGDTYFPQIKEGDWELVAKEDHEPDEKNKYSYSFLTLKRKKTLS</sequence>
<evidence type="ECO:0000256" key="7">
    <source>
        <dbReference type="ARBA" id="ARBA00025067"/>
    </source>
</evidence>
<evidence type="ECO:0000256" key="3">
    <source>
        <dbReference type="ARBA" id="ARBA00012856"/>
    </source>
</evidence>
<comment type="caution">
    <text evidence="10">The sequence shown here is derived from an EMBL/GenBank/DDBJ whole genome shotgun (WGS) entry which is preliminary data.</text>
</comment>
<dbReference type="InterPro" id="IPR024072">
    <property type="entry name" value="DHFR-like_dom_sf"/>
</dbReference>
<evidence type="ECO:0000313" key="10">
    <source>
        <dbReference type="EMBL" id="MFD2513414.1"/>
    </source>
</evidence>
<evidence type="ECO:0000256" key="1">
    <source>
        <dbReference type="ARBA" id="ARBA00004903"/>
    </source>
</evidence>
<evidence type="ECO:0000256" key="6">
    <source>
        <dbReference type="ARBA" id="ARBA00023002"/>
    </source>
</evidence>
<name>A0ABW5IJK4_9BACT</name>
<evidence type="ECO:0000313" key="11">
    <source>
        <dbReference type="Proteomes" id="UP001597544"/>
    </source>
</evidence>
<dbReference type="PANTHER" id="PTHR48069">
    <property type="entry name" value="DIHYDROFOLATE REDUCTASE"/>
    <property type="match status" value="1"/>
</dbReference>
<comment type="catalytic activity">
    <reaction evidence="8">
        <text>(6S)-5,6,7,8-tetrahydrofolate + NADP(+) = 7,8-dihydrofolate + NADPH + H(+)</text>
        <dbReference type="Rhea" id="RHEA:15009"/>
        <dbReference type="ChEBI" id="CHEBI:15378"/>
        <dbReference type="ChEBI" id="CHEBI:57451"/>
        <dbReference type="ChEBI" id="CHEBI:57453"/>
        <dbReference type="ChEBI" id="CHEBI:57783"/>
        <dbReference type="ChEBI" id="CHEBI:58349"/>
        <dbReference type="EC" id="1.5.1.3"/>
    </reaction>
</comment>
<dbReference type="RefSeq" id="WP_377504064.1">
    <property type="nucleotide sequence ID" value="NZ_JBHULU010000009.1"/>
</dbReference>
<evidence type="ECO:0000256" key="4">
    <source>
        <dbReference type="ARBA" id="ARBA00022563"/>
    </source>
</evidence>
<dbReference type="SUPFAM" id="SSF53597">
    <property type="entry name" value="Dihydrofolate reductase-like"/>
    <property type="match status" value="1"/>
</dbReference>
<feature type="domain" description="DHFR" evidence="9">
    <location>
        <begin position="1"/>
        <end position="160"/>
    </location>
</feature>
<comment type="function">
    <text evidence="7 8">Key enzyme in folate metabolism. Catalyzes an essential reaction for de novo glycine and purine synthesis, and for DNA precursor synthesis.</text>
</comment>
<keyword evidence="11" id="KW-1185">Reference proteome</keyword>
<protein>
    <recommendedName>
        <fullName evidence="3 8">Dihydrofolate reductase</fullName>
        <ecNumber evidence="3 8">1.5.1.3</ecNumber>
    </recommendedName>
</protein>
<dbReference type="PIRSF" id="PIRSF000194">
    <property type="entry name" value="DHFR"/>
    <property type="match status" value="1"/>
</dbReference>
<dbReference type="Proteomes" id="UP001597544">
    <property type="component" value="Unassembled WGS sequence"/>
</dbReference>
<gene>
    <name evidence="10" type="ORF">ACFSRY_06015</name>
</gene>
<dbReference type="InterPro" id="IPR012259">
    <property type="entry name" value="DHFR"/>
</dbReference>
<proteinExistence type="inferred from homology"/>
<dbReference type="PROSITE" id="PS51330">
    <property type="entry name" value="DHFR_2"/>
    <property type="match status" value="1"/>
</dbReference>
<evidence type="ECO:0000256" key="5">
    <source>
        <dbReference type="ARBA" id="ARBA00022857"/>
    </source>
</evidence>
<comment type="pathway">
    <text evidence="1 8">Cofactor biosynthesis; tetrahydrofolate biosynthesis; 5,6,7,8-tetrahydrofolate from 7,8-dihydrofolate: step 1/1.</text>
</comment>
<dbReference type="Gene3D" id="3.40.430.10">
    <property type="entry name" value="Dihydrofolate Reductase, subunit A"/>
    <property type="match status" value="1"/>
</dbReference>
<dbReference type="InterPro" id="IPR001796">
    <property type="entry name" value="DHFR_dom"/>
</dbReference>
<reference evidence="11" key="1">
    <citation type="journal article" date="2019" name="Int. J. Syst. Evol. Microbiol.">
        <title>The Global Catalogue of Microorganisms (GCM) 10K type strain sequencing project: providing services to taxonomists for standard genome sequencing and annotation.</title>
        <authorList>
            <consortium name="The Broad Institute Genomics Platform"/>
            <consortium name="The Broad Institute Genome Sequencing Center for Infectious Disease"/>
            <person name="Wu L."/>
            <person name="Ma J."/>
        </authorList>
    </citation>
    <scope>NUCLEOTIDE SEQUENCE [LARGE SCALE GENOMIC DNA]</scope>
    <source>
        <strain evidence="11">KCTC 42498</strain>
    </source>
</reference>